<evidence type="ECO:0000313" key="2">
    <source>
        <dbReference type="Proteomes" id="UP000050864"/>
    </source>
</evidence>
<reference evidence="1 2" key="1">
    <citation type="submission" date="2015-05" db="EMBL/GenBank/DDBJ databases">
        <title>Genome sequencing and analysis of members of genus Stenotrophomonas.</title>
        <authorList>
            <person name="Patil P.P."/>
            <person name="Midha S."/>
            <person name="Patil P.B."/>
        </authorList>
    </citation>
    <scope>NUCLEOTIDE SEQUENCE [LARGE SCALE GENOMIC DNA]</scope>
    <source>
        <strain evidence="1 2">DSM 18929</strain>
    </source>
</reference>
<proteinExistence type="predicted"/>
<organism evidence="1 2">
    <name type="scientific">Stenotrophomonas humi</name>
    <dbReference type="NCBI Taxonomy" id="405444"/>
    <lineage>
        <taxon>Bacteria</taxon>
        <taxon>Pseudomonadati</taxon>
        <taxon>Pseudomonadota</taxon>
        <taxon>Gammaproteobacteria</taxon>
        <taxon>Lysobacterales</taxon>
        <taxon>Lysobacteraceae</taxon>
        <taxon>Stenotrophomonas</taxon>
    </lineage>
</organism>
<sequence length="117" mass="13385">METNWIHDEILDGLSQLLCLSLDRTPAADMIAGTAMGWHRAITDERVWDQQLDTPRFRKAFTNLMKGRRMWPSPADFMEAMPPREQLALTKQPIKANPERAQRAAAELAEFLGGRQH</sequence>
<dbReference type="STRING" id="405444.ABB26_05115"/>
<name>A0A0R0CIZ1_9GAMM</name>
<evidence type="ECO:0000313" key="1">
    <source>
        <dbReference type="EMBL" id="KRG65187.1"/>
    </source>
</evidence>
<dbReference type="Proteomes" id="UP000050864">
    <property type="component" value="Unassembled WGS sequence"/>
</dbReference>
<keyword evidence="2" id="KW-1185">Reference proteome</keyword>
<dbReference type="PATRIC" id="fig|405444.3.peg.3731"/>
<comment type="caution">
    <text evidence="1">The sequence shown here is derived from an EMBL/GenBank/DDBJ whole genome shotgun (WGS) entry which is preliminary data.</text>
</comment>
<dbReference type="OrthoDB" id="6065066at2"/>
<gene>
    <name evidence="1" type="ORF">ABB26_05115</name>
</gene>
<dbReference type="EMBL" id="LDJI01000009">
    <property type="protein sequence ID" value="KRG65187.1"/>
    <property type="molecule type" value="Genomic_DNA"/>
</dbReference>
<protein>
    <submittedName>
        <fullName evidence="1">Uncharacterized protein</fullName>
    </submittedName>
</protein>
<accession>A0A0R0CIZ1</accession>
<dbReference type="AlphaFoldDB" id="A0A0R0CIZ1"/>